<evidence type="ECO:0000256" key="4">
    <source>
        <dbReference type="ARBA" id="ARBA00022989"/>
    </source>
</evidence>
<dbReference type="Proteomes" id="UP000275078">
    <property type="component" value="Unassembled WGS sequence"/>
</dbReference>
<evidence type="ECO:0000256" key="3">
    <source>
        <dbReference type="ARBA" id="ARBA00022692"/>
    </source>
</evidence>
<reference evidence="9 10" key="1">
    <citation type="journal article" date="2018" name="Nat. Ecol. Evol.">
        <title>Pezizomycetes genomes reveal the molecular basis of ectomycorrhizal truffle lifestyle.</title>
        <authorList>
            <person name="Murat C."/>
            <person name="Payen T."/>
            <person name="Noel B."/>
            <person name="Kuo A."/>
            <person name="Morin E."/>
            <person name="Chen J."/>
            <person name="Kohler A."/>
            <person name="Krizsan K."/>
            <person name="Balestrini R."/>
            <person name="Da Silva C."/>
            <person name="Montanini B."/>
            <person name="Hainaut M."/>
            <person name="Levati E."/>
            <person name="Barry K.W."/>
            <person name="Belfiori B."/>
            <person name="Cichocki N."/>
            <person name="Clum A."/>
            <person name="Dockter R.B."/>
            <person name="Fauchery L."/>
            <person name="Guy J."/>
            <person name="Iotti M."/>
            <person name="Le Tacon F."/>
            <person name="Lindquist E.A."/>
            <person name="Lipzen A."/>
            <person name="Malagnac F."/>
            <person name="Mello A."/>
            <person name="Molinier V."/>
            <person name="Miyauchi S."/>
            <person name="Poulain J."/>
            <person name="Riccioni C."/>
            <person name="Rubini A."/>
            <person name="Sitrit Y."/>
            <person name="Splivallo R."/>
            <person name="Traeger S."/>
            <person name="Wang M."/>
            <person name="Zifcakova L."/>
            <person name="Wipf D."/>
            <person name="Zambonelli A."/>
            <person name="Paolocci F."/>
            <person name="Nowrousian M."/>
            <person name="Ottonello S."/>
            <person name="Baldrian P."/>
            <person name="Spatafora J.W."/>
            <person name="Henrissat B."/>
            <person name="Nagy L.G."/>
            <person name="Aury J.M."/>
            <person name="Wincker P."/>
            <person name="Grigoriev I.V."/>
            <person name="Bonfante P."/>
            <person name="Martin F.M."/>
        </authorList>
    </citation>
    <scope>NUCLEOTIDE SEQUENCE [LARGE SCALE GENOMIC DNA]</scope>
    <source>
        <strain evidence="9 10">RN42</strain>
    </source>
</reference>
<feature type="transmembrane region" description="Helical" evidence="7">
    <location>
        <begin position="48"/>
        <end position="70"/>
    </location>
</feature>
<evidence type="ECO:0000256" key="7">
    <source>
        <dbReference type="SAM" id="Phobius"/>
    </source>
</evidence>
<feature type="transmembrane region" description="Helical" evidence="7">
    <location>
        <begin position="15"/>
        <end position="36"/>
    </location>
</feature>
<dbReference type="GO" id="GO:0047750">
    <property type="term" value="F:cholestenol delta-isomerase activity"/>
    <property type="evidence" value="ECO:0007669"/>
    <property type="project" value="InterPro"/>
</dbReference>
<dbReference type="GO" id="GO:0016020">
    <property type="term" value="C:membrane"/>
    <property type="evidence" value="ECO:0007669"/>
    <property type="project" value="UniProtKB-SubCell"/>
</dbReference>
<evidence type="ECO:0000256" key="5">
    <source>
        <dbReference type="ARBA" id="ARBA00023136"/>
    </source>
</evidence>
<keyword evidence="3 6" id="KW-0812">Transmembrane</keyword>
<dbReference type="GO" id="GO:0016125">
    <property type="term" value="P:sterol metabolic process"/>
    <property type="evidence" value="ECO:0007669"/>
    <property type="project" value="InterPro"/>
</dbReference>
<accession>A0A3N4IJ60</accession>
<dbReference type="EMBL" id="ML119650">
    <property type="protein sequence ID" value="RPA86183.1"/>
    <property type="molecule type" value="Genomic_DNA"/>
</dbReference>
<dbReference type="InterPro" id="IPR007905">
    <property type="entry name" value="EBP"/>
</dbReference>
<keyword evidence="5 6" id="KW-0472">Membrane</keyword>
<dbReference type="AlphaFoldDB" id="A0A3N4IJ60"/>
<protein>
    <submittedName>
        <fullName evidence="9">Emopamil-binding protein</fullName>
    </submittedName>
</protein>
<organism evidence="9 10">
    <name type="scientific">Ascobolus immersus RN42</name>
    <dbReference type="NCBI Taxonomy" id="1160509"/>
    <lineage>
        <taxon>Eukaryota</taxon>
        <taxon>Fungi</taxon>
        <taxon>Dikarya</taxon>
        <taxon>Ascomycota</taxon>
        <taxon>Pezizomycotina</taxon>
        <taxon>Pezizomycetes</taxon>
        <taxon>Pezizales</taxon>
        <taxon>Ascobolaceae</taxon>
        <taxon>Ascobolus</taxon>
    </lineage>
</organism>
<evidence type="ECO:0000313" key="10">
    <source>
        <dbReference type="Proteomes" id="UP000275078"/>
    </source>
</evidence>
<dbReference type="STRING" id="1160509.A0A3N4IJ60"/>
<sequence length="245" mass="27945">MFDSLPPDLISTTTVFSFLLVLVLLVAAYAISAFHLPKDATTKTRIIYIWHLFDSLIHVVFEGSFLYYSFFSSQATNPHDPTNHGRSIPMLWGDRSKLYGAFYAPETATLAGLWKEYGKADIRWGNADVGVLTLELLTVLAGGPLAAWICVQVARGEPRRWFWITVLATAELYGGWMTFAPEWISGNENLVTENWMYKWVYLFFFNTLWVWIPLWLLWEAYGEMVAGVALKQGIEKTEKAIKKAK</sequence>
<dbReference type="PROSITE" id="PS51751">
    <property type="entry name" value="EXPERA"/>
    <property type="match status" value="1"/>
</dbReference>
<dbReference type="PANTHER" id="PTHR14207:SF1">
    <property type="entry name" value="EMOPAMIL-BINDING PROTEIN-LIKE"/>
    <property type="match status" value="1"/>
</dbReference>
<dbReference type="GO" id="GO:0005783">
    <property type="term" value="C:endoplasmic reticulum"/>
    <property type="evidence" value="ECO:0007669"/>
    <property type="project" value="TreeGrafter"/>
</dbReference>
<feature type="transmembrane region" description="Helical" evidence="7">
    <location>
        <begin position="161"/>
        <end position="179"/>
    </location>
</feature>
<keyword evidence="10" id="KW-1185">Reference proteome</keyword>
<name>A0A3N4IJ60_ASCIM</name>
<evidence type="ECO:0000259" key="8">
    <source>
        <dbReference type="PROSITE" id="PS51751"/>
    </source>
</evidence>
<dbReference type="OrthoDB" id="5415655at2759"/>
<evidence type="ECO:0000256" key="6">
    <source>
        <dbReference type="PROSITE-ProRule" id="PRU01087"/>
    </source>
</evidence>
<feature type="transmembrane region" description="Helical" evidence="7">
    <location>
        <begin position="129"/>
        <end position="149"/>
    </location>
</feature>
<gene>
    <name evidence="9" type="ORF">BJ508DRAFT_411378</name>
</gene>
<comment type="subcellular location">
    <subcellularLocation>
        <location evidence="1">Membrane</location>
        <topology evidence="1">Multi-pass membrane protein</topology>
    </subcellularLocation>
</comment>
<dbReference type="InterPro" id="IPR033118">
    <property type="entry name" value="EXPERA"/>
</dbReference>
<evidence type="ECO:0000256" key="2">
    <source>
        <dbReference type="ARBA" id="ARBA00008337"/>
    </source>
</evidence>
<evidence type="ECO:0000256" key="1">
    <source>
        <dbReference type="ARBA" id="ARBA00004141"/>
    </source>
</evidence>
<feature type="domain" description="EXPERA" evidence="8">
    <location>
        <begin position="43"/>
        <end position="217"/>
    </location>
</feature>
<feature type="transmembrane region" description="Helical" evidence="7">
    <location>
        <begin position="199"/>
        <end position="218"/>
    </location>
</feature>
<evidence type="ECO:0000313" key="9">
    <source>
        <dbReference type="EMBL" id="RPA86183.1"/>
    </source>
</evidence>
<comment type="similarity">
    <text evidence="2">Belongs to the EBP family.</text>
</comment>
<dbReference type="Pfam" id="PF05241">
    <property type="entry name" value="EBP"/>
    <property type="match status" value="1"/>
</dbReference>
<keyword evidence="4 6" id="KW-1133">Transmembrane helix</keyword>
<proteinExistence type="inferred from homology"/>
<dbReference type="PANTHER" id="PTHR14207">
    <property type="entry name" value="STEROL ISOMERASE"/>
    <property type="match status" value="1"/>
</dbReference>